<evidence type="ECO:0008006" key="11">
    <source>
        <dbReference type="Google" id="ProtNLM"/>
    </source>
</evidence>
<sequence>MQKIYTYKKLKWIDLENPTKEEVDALEKEYSIEPIVARELLAPTLRPKVELVKNDLIYIILHFPAFSRGHGEESDDQEVDFIIGKNILITTHYETINPLYKFTKLFETNATLEKVDIGDHAGYLFYYILRELYGYLEEELDAMDNALNNIEERIFHGYEKQMVFEISKVNRDLLNFKQATRPHQEVLESLEHAGVKVFGDTFAYHLRAISGEYYKIANFLESNKETLEELRKTNDALLNTKTNEIMKTLTIMAFVTFPLSLFASIFGMNTSYLPLVGLKHDFWIIIGIMLLATIGFFWFFRHNRWL</sequence>
<keyword evidence="5 8" id="KW-0812">Transmembrane</keyword>
<feature type="transmembrane region" description="Helical" evidence="8">
    <location>
        <begin position="249"/>
        <end position="270"/>
    </location>
</feature>
<dbReference type="PANTHER" id="PTHR46494:SF1">
    <property type="entry name" value="CORA FAMILY METAL ION TRANSPORTER (EUROFUNG)"/>
    <property type="match status" value="1"/>
</dbReference>
<evidence type="ECO:0000256" key="4">
    <source>
        <dbReference type="ARBA" id="ARBA00022475"/>
    </source>
</evidence>
<evidence type="ECO:0000256" key="3">
    <source>
        <dbReference type="ARBA" id="ARBA00022448"/>
    </source>
</evidence>
<dbReference type="SUPFAM" id="SSF144083">
    <property type="entry name" value="Magnesium transport protein CorA, transmembrane region"/>
    <property type="match status" value="1"/>
</dbReference>
<comment type="similarity">
    <text evidence="2">Belongs to the CorA metal ion transporter (MIT) (TC 1.A.35) family.</text>
</comment>
<dbReference type="GO" id="GO:0005886">
    <property type="term" value="C:plasma membrane"/>
    <property type="evidence" value="ECO:0007669"/>
    <property type="project" value="UniProtKB-SubCell"/>
</dbReference>
<evidence type="ECO:0000256" key="1">
    <source>
        <dbReference type="ARBA" id="ARBA00004651"/>
    </source>
</evidence>
<comment type="caution">
    <text evidence="9">The sequence shown here is derived from an EMBL/GenBank/DDBJ whole genome shotgun (WGS) entry which is preliminary data.</text>
</comment>
<dbReference type="CDD" id="cd12822">
    <property type="entry name" value="TmCorA-like"/>
    <property type="match status" value="1"/>
</dbReference>
<evidence type="ECO:0000313" key="9">
    <source>
        <dbReference type="EMBL" id="PIP73181.1"/>
    </source>
</evidence>
<evidence type="ECO:0000256" key="5">
    <source>
        <dbReference type="ARBA" id="ARBA00022692"/>
    </source>
</evidence>
<evidence type="ECO:0000256" key="6">
    <source>
        <dbReference type="ARBA" id="ARBA00022989"/>
    </source>
</evidence>
<evidence type="ECO:0000313" key="10">
    <source>
        <dbReference type="Proteomes" id="UP000230638"/>
    </source>
</evidence>
<keyword evidence="3" id="KW-0813">Transport</keyword>
<dbReference type="Gene3D" id="1.20.58.340">
    <property type="entry name" value="Magnesium transport protein CorA, transmembrane region"/>
    <property type="match status" value="2"/>
</dbReference>
<dbReference type="PANTHER" id="PTHR46494">
    <property type="entry name" value="CORA FAMILY METAL ION TRANSPORTER (EUROFUNG)"/>
    <property type="match status" value="1"/>
</dbReference>
<dbReference type="InterPro" id="IPR045863">
    <property type="entry name" value="CorA_TM1_TM2"/>
</dbReference>
<evidence type="ECO:0000256" key="2">
    <source>
        <dbReference type="ARBA" id="ARBA00009765"/>
    </source>
</evidence>
<dbReference type="GO" id="GO:0015095">
    <property type="term" value="F:magnesium ion transmembrane transporter activity"/>
    <property type="evidence" value="ECO:0007669"/>
    <property type="project" value="TreeGrafter"/>
</dbReference>
<reference evidence="9 10" key="1">
    <citation type="submission" date="2017-09" db="EMBL/GenBank/DDBJ databases">
        <title>Depth-based differentiation of microbial function through sediment-hosted aquifers and enrichment of novel symbionts in the deep terrestrial subsurface.</title>
        <authorList>
            <person name="Probst A.J."/>
            <person name="Ladd B."/>
            <person name="Jarett J.K."/>
            <person name="Geller-Mcgrath D.E."/>
            <person name="Sieber C.M."/>
            <person name="Emerson J.B."/>
            <person name="Anantharaman K."/>
            <person name="Thomas B.C."/>
            <person name="Malmstrom R."/>
            <person name="Stieglmeier M."/>
            <person name="Klingl A."/>
            <person name="Woyke T."/>
            <person name="Ryan C.M."/>
            <person name="Banfield J.F."/>
        </authorList>
    </citation>
    <scope>NUCLEOTIDE SEQUENCE [LARGE SCALE GENOMIC DNA]</scope>
    <source>
        <strain evidence="9">CG22_combo_CG10-13_8_21_14_all_47_15</strain>
    </source>
</reference>
<name>A0A2H0CTV5_9BACT</name>
<protein>
    <recommendedName>
        <fullName evidence="11">Magnesium transport protein CorA</fullName>
    </recommendedName>
</protein>
<proteinExistence type="inferred from homology"/>
<keyword evidence="6 8" id="KW-1133">Transmembrane helix</keyword>
<keyword evidence="4" id="KW-1003">Cell membrane</keyword>
<evidence type="ECO:0000256" key="8">
    <source>
        <dbReference type="SAM" id="Phobius"/>
    </source>
</evidence>
<dbReference type="InterPro" id="IPR045861">
    <property type="entry name" value="CorA_cytoplasmic_dom"/>
</dbReference>
<dbReference type="SUPFAM" id="SSF143865">
    <property type="entry name" value="CorA soluble domain-like"/>
    <property type="match status" value="1"/>
</dbReference>
<dbReference type="Proteomes" id="UP000230638">
    <property type="component" value="Unassembled WGS sequence"/>
</dbReference>
<dbReference type="AlphaFoldDB" id="A0A2H0CTV5"/>
<dbReference type="Pfam" id="PF01544">
    <property type="entry name" value="CorA"/>
    <property type="match status" value="1"/>
</dbReference>
<evidence type="ECO:0000256" key="7">
    <source>
        <dbReference type="ARBA" id="ARBA00023136"/>
    </source>
</evidence>
<dbReference type="Gene3D" id="3.30.460.20">
    <property type="entry name" value="CorA soluble domain-like"/>
    <property type="match status" value="1"/>
</dbReference>
<dbReference type="GO" id="GO:0000287">
    <property type="term" value="F:magnesium ion binding"/>
    <property type="evidence" value="ECO:0007669"/>
    <property type="project" value="TreeGrafter"/>
</dbReference>
<organism evidence="9 10">
    <name type="scientific">Candidatus Lloydbacteria bacterium CG22_combo_CG10-13_8_21_14_all_47_15</name>
    <dbReference type="NCBI Taxonomy" id="1974635"/>
    <lineage>
        <taxon>Bacteria</taxon>
        <taxon>Candidatus Lloydiibacteriota</taxon>
    </lineage>
</organism>
<accession>A0A2H0CTV5</accession>
<feature type="transmembrane region" description="Helical" evidence="8">
    <location>
        <begin position="282"/>
        <end position="300"/>
    </location>
</feature>
<keyword evidence="7 8" id="KW-0472">Membrane</keyword>
<dbReference type="EMBL" id="PCTL01000027">
    <property type="protein sequence ID" value="PIP73181.1"/>
    <property type="molecule type" value="Genomic_DNA"/>
</dbReference>
<comment type="subcellular location">
    <subcellularLocation>
        <location evidence="1">Cell membrane</location>
        <topology evidence="1">Multi-pass membrane protein</topology>
    </subcellularLocation>
</comment>
<gene>
    <name evidence="9" type="ORF">COW88_02750</name>
</gene>
<dbReference type="InterPro" id="IPR002523">
    <property type="entry name" value="MgTranspt_CorA/ZnTranspt_ZntB"/>
</dbReference>
<dbReference type="GO" id="GO:0015087">
    <property type="term" value="F:cobalt ion transmembrane transporter activity"/>
    <property type="evidence" value="ECO:0007669"/>
    <property type="project" value="TreeGrafter"/>
</dbReference>
<dbReference type="GO" id="GO:0050897">
    <property type="term" value="F:cobalt ion binding"/>
    <property type="evidence" value="ECO:0007669"/>
    <property type="project" value="TreeGrafter"/>
</dbReference>